<feature type="domain" description="RING-type" evidence="2">
    <location>
        <begin position="162"/>
        <end position="210"/>
    </location>
</feature>
<evidence type="ECO:0000313" key="3">
    <source>
        <dbReference type="EMBL" id="CAE6201017.1"/>
    </source>
</evidence>
<keyword evidence="1" id="KW-0863">Zinc-finger</keyword>
<accession>A0A8S2B4N8</accession>
<evidence type="ECO:0000256" key="1">
    <source>
        <dbReference type="PROSITE-ProRule" id="PRU00175"/>
    </source>
</evidence>
<keyword evidence="1" id="KW-0862">Zinc</keyword>
<dbReference type="InterPro" id="IPR013083">
    <property type="entry name" value="Znf_RING/FYVE/PHD"/>
</dbReference>
<dbReference type="GO" id="GO:0061630">
    <property type="term" value="F:ubiquitin protein ligase activity"/>
    <property type="evidence" value="ECO:0007669"/>
    <property type="project" value="TreeGrafter"/>
</dbReference>
<dbReference type="FunFam" id="3.30.40.10:FF:000985">
    <property type="entry name" value="RING/U-box superfamily protein"/>
    <property type="match status" value="1"/>
</dbReference>
<protein>
    <recommendedName>
        <fullName evidence="2">RING-type domain-containing protein</fullName>
    </recommendedName>
</protein>
<organism evidence="3 4">
    <name type="scientific">Arabidopsis arenosa</name>
    <name type="common">Sand rock-cress</name>
    <name type="synonym">Cardaminopsis arenosa</name>
    <dbReference type="NCBI Taxonomy" id="38785"/>
    <lineage>
        <taxon>Eukaryota</taxon>
        <taxon>Viridiplantae</taxon>
        <taxon>Streptophyta</taxon>
        <taxon>Embryophyta</taxon>
        <taxon>Tracheophyta</taxon>
        <taxon>Spermatophyta</taxon>
        <taxon>Magnoliopsida</taxon>
        <taxon>eudicotyledons</taxon>
        <taxon>Gunneridae</taxon>
        <taxon>Pentapetalae</taxon>
        <taxon>rosids</taxon>
        <taxon>malvids</taxon>
        <taxon>Brassicales</taxon>
        <taxon>Brassicaceae</taxon>
        <taxon>Camelineae</taxon>
        <taxon>Arabidopsis</taxon>
    </lineage>
</organism>
<reference evidence="3" key="1">
    <citation type="submission" date="2021-01" db="EMBL/GenBank/DDBJ databases">
        <authorList>
            <person name="Bezrukov I."/>
        </authorList>
    </citation>
    <scope>NUCLEOTIDE SEQUENCE</scope>
</reference>
<dbReference type="EMBL" id="LR999457">
    <property type="protein sequence ID" value="CAE6201017.1"/>
    <property type="molecule type" value="Genomic_DNA"/>
</dbReference>
<dbReference type="Gene3D" id="3.30.40.10">
    <property type="entry name" value="Zinc/RING finger domain, C3HC4 (zinc finger)"/>
    <property type="match status" value="1"/>
</dbReference>
<evidence type="ECO:0000313" key="4">
    <source>
        <dbReference type="Proteomes" id="UP000682877"/>
    </source>
</evidence>
<dbReference type="Pfam" id="PF13639">
    <property type="entry name" value="zf-RING_2"/>
    <property type="match status" value="1"/>
</dbReference>
<dbReference type="InterPro" id="IPR051826">
    <property type="entry name" value="E3_ubiquitin-ligase_domain"/>
</dbReference>
<dbReference type="GO" id="GO:0006511">
    <property type="term" value="P:ubiquitin-dependent protein catabolic process"/>
    <property type="evidence" value="ECO:0007669"/>
    <property type="project" value="TreeGrafter"/>
</dbReference>
<dbReference type="GO" id="GO:0008270">
    <property type="term" value="F:zinc ion binding"/>
    <property type="evidence" value="ECO:0007669"/>
    <property type="project" value="UniProtKB-KW"/>
</dbReference>
<gene>
    <name evidence="3" type="ORF">AARE701A_LOCUS19748</name>
</gene>
<dbReference type="SMART" id="SM00184">
    <property type="entry name" value="RING"/>
    <property type="match status" value="1"/>
</dbReference>
<sequence length="219" mass="25149">METETVRIQVATRMSNLPPNLGFTSAVQIELHEVIEELLEDVTGTTHVASYVASLSPISRVLLKPRSFLPEKLSRLLRRQLNRETPFCEYLAEKISFCRFSRANYTLYQRPFLMSVNVRVVKEVRFILSSVSGPLSGAPVDVFQRLLEEQTVEPAMDLDESCSICFEKLSESSSESHHNSIIQMPKCLHSFHQNCIFEWLARHNSCPLCRRVPFEEDQD</sequence>
<dbReference type="PANTHER" id="PTHR22765">
    <property type="entry name" value="RING FINGER AND PROTEASE ASSOCIATED DOMAIN-CONTAINING"/>
    <property type="match status" value="1"/>
</dbReference>
<dbReference type="PANTHER" id="PTHR22765:SF448">
    <property type="entry name" value="GB|AAD18119.1-RELATED"/>
    <property type="match status" value="1"/>
</dbReference>
<proteinExistence type="predicted"/>
<dbReference type="SUPFAM" id="SSF57850">
    <property type="entry name" value="RING/U-box"/>
    <property type="match status" value="1"/>
</dbReference>
<evidence type="ECO:0000259" key="2">
    <source>
        <dbReference type="PROSITE" id="PS50089"/>
    </source>
</evidence>
<keyword evidence="1" id="KW-0479">Metal-binding</keyword>
<dbReference type="AlphaFoldDB" id="A0A8S2B4N8"/>
<name>A0A8S2B4N8_ARAAE</name>
<dbReference type="PROSITE" id="PS50089">
    <property type="entry name" value="ZF_RING_2"/>
    <property type="match status" value="1"/>
</dbReference>
<keyword evidence="4" id="KW-1185">Reference proteome</keyword>
<dbReference type="Proteomes" id="UP000682877">
    <property type="component" value="Chromosome 7"/>
</dbReference>
<dbReference type="InterPro" id="IPR001841">
    <property type="entry name" value="Znf_RING"/>
</dbReference>